<organism evidence="1">
    <name type="scientific">Arion vulgaris</name>
    <dbReference type="NCBI Taxonomy" id="1028688"/>
    <lineage>
        <taxon>Eukaryota</taxon>
        <taxon>Metazoa</taxon>
        <taxon>Spiralia</taxon>
        <taxon>Lophotrochozoa</taxon>
        <taxon>Mollusca</taxon>
        <taxon>Gastropoda</taxon>
        <taxon>Heterobranchia</taxon>
        <taxon>Euthyneura</taxon>
        <taxon>Panpulmonata</taxon>
        <taxon>Eupulmonata</taxon>
        <taxon>Stylommatophora</taxon>
        <taxon>Helicina</taxon>
        <taxon>Arionoidea</taxon>
        <taxon>Arionidae</taxon>
        <taxon>Arion</taxon>
    </lineage>
</organism>
<reference evidence="1" key="1">
    <citation type="submission" date="2014-12" db="EMBL/GenBank/DDBJ databases">
        <title>Insight into the proteome of Arion vulgaris.</title>
        <authorList>
            <person name="Aradska J."/>
            <person name="Bulat T."/>
            <person name="Smidak R."/>
            <person name="Sarate P."/>
            <person name="Gangsoo J."/>
            <person name="Sialana F."/>
            <person name="Bilban M."/>
            <person name="Lubec G."/>
        </authorList>
    </citation>
    <scope>NUCLEOTIDE SEQUENCE</scope>
    <source>
        <tissue evidence="1">Skin</tissue>
    </source>
</reference>
<evidence type="ECO:0000313" key="1">
    <source>
        <dbReference type="EMBL" id="CEK99805.1"/>
    </source>
</evidence>
<accession>A0A0B7C5M4</accession>
<name>A0A0B7C5M4_9EUPU</name>
<feature type="non-terminal residue" evidence="1">
    <location>
        <position position="1"/>
    </location>
</feature>
<dbReference type="EMBL" id="HACG01052934">
    <property type="protein sequence ID" value="CEK99805.1"/>
    <property type="molecule type" value="Transcribed_RNA"/>
</dbReference>
<proteinExistence type="predicted"/>
<dbReference type="AlphaFoldDB" id="A0A0B7C5M4"/>
<feature type="non-terminal residue" evidence="1">
    <location>
        <position position="68"/>
    </location>
</feature>
<protein>
    <submittedName>
        <fullName evidence="1">Uncharacterized protein</fullName>
    </submittedName>
</protein>
<sequence>KYLDSRTTTTMITPKIKLAVAAVNKLPAHRRRPWLTTKSPLGIHPNTMAVSDDRKPTTIACACTKDMF</sequence>
<gene>
    <name evidence="1" type="primary">ORF222175</name>
</gene>